<evidence type="ECO:0000256" key="1">
    <source>
        <dbReference type="SAM" id="Phobius"/>
    </source>
</evidence>
<organism evidence="2 3">
    <name type="scientific">Salinimicrobium flavum</name>
    <dbReference type="NCBI Taxonomy" id="1737065"/>
    <lineage>
        <taxon>Bacteria</taxon>
        <taxon>Pseudomonadati</taxon>
        <taxon>Bacteroidota</taxon>
        <taxon>Flavobacteriia</taxon>
        <taxon>Flavobacteriales</taxon>
        <taxon>Flavobacteriaceae</taxon>
        <taxon>Salinimicrobium</taxon>
    </lineage>
</organism>
<evidence type="ECO:0008006" key="4">
    <source>
        <dbReference type="Google" id="ProtNLM"/>
    </source>
</evidence>
<keyword evidence="1" id="KW-1133">Transmembrane helix</keyword>
<protein>
    <recommendedName>
        <fullName evidence="4">DoxX protein</fullName>
    </recommendedName>
</protein>
<dbReference type="RefSeq" id="WP_380751755.1">
    <property type="nucleotide sequence ID" value="NZ_JBHULT010000008.1"/>
</dbReference>
<dbReference type="EMBL" id="JBHULT010000008">
    <property type="protein sequence ID" value="MFD2518170.1"/>
    <property type="molecule type" value="Genomic_DNA"/>
</dbReference>
<keyword evidence="1" id="KW-0472">Membrane</keyword>
<feature type="transmembrane region" description="Helical" evidence="1">
    <location>
        <begin position="90"/>
        <end position="110"/>
    </location>
</feature>
<feature type="transmembrane region" description="Helical" evidence="1">
    <location>
        <begin position="161"/>
        <end position="179"/>
    </location>
</feature>
<evidence type="ECO:0000313" key="2">
    <source>
        <dbReference type="EMBL" id="MFD2518170.1"/>
    </source>
</evidence>
<sequence length="224" mass="25823">MKLFYDNYFRFRNNELLSLFVVNLRYIIGLGFLPSGIIKVLDQPFTHMENVGVFYDFLDALYATGYYYNMIGVMQVVAALLLITQRFATIGAVLFLPIIFNITVLTITTIGSLTPLVAFLMFLGTIFLLLWDYYKWINIFYNDNQLRAIPAKNNYPTYNRFQVWTGILLILFPSLFIGAGFPKTGLTFVAIVLVTGNLISEWKRPVLRPFLKIMFRKASLETDV</sequence>
<gene>
    <name evidence="2" type="ORF">ACFSTG_09720</name>
</gene>
<feature type="transmembrane region" description="Helical" evidence="1">
    <location>
        <begin position="116"/>
        <end position="134"/>
    </location>
</feature>
<accession>A0ABW5IZQ6</accession>
<proteinExistence type="predicted"/>
<keyword evidence="3" id="KW-1185">Reference proteome</keyword>
<feature type="transmembrane region" description="Helical" evidence="1">
    <location>
        <begin position="16"/>
        <end position="38"/>
    </location>
</feature>
<comment type="caution">
    <text evidence="2">The sequence shown here is derived from an EMBL/GenBank/DDBJ whole genome shotgun (WGS) entry which is preliminary data.</text>
</comment>
<keyword evidence="1" id="KW-0812">Transmembrane</keyword>
<reference evidence="3" key="1">
    <citation type="journal article" date="2019" name="Int. J. Syst. Evol. Microbiol.">
        <title>The Global Catalogue of Microorganisms (GCM) 10K type strain sequencing project: providing services to taxonomists for standard genome sequencing and annotation.</title>
        <authorList>
            <consortium name="The Broad Institute Genomics Platform"/>
            <consortium name="The Broad Institute Genome Sequencing Center for Infectious Disease"/>
            <person name="Wu L."/>
            <person name="Ma J."/>
        </authorList>
    </citation>
    <scope>NUCLEOTIDE SEQUENCE [LARGE SCALE GENOMIC DNA]</scope>
    <source>
        <strain evidence="3">KCTC 42585</strain>
    </source>
</reference>
<evidence type="ECO:0000313" key="3">
    <source>
        <dbReference type="Proteomes" id="UP001597468"/>
    </source>
</evidence>
<feature type="transmembrane region" description="Helical" evidence="1">
    <location>
        <begin position="66"/>
        <end position="83"/>
    </location>
</feature>
<name>A0ABW5IZQ6_9FLAO</name>
<dbReference type="Proteomes" id="UP001597468">
    <property type="component" value="Unassembled WGS sequence"/>
</dbReference>